<gene>
    <name evidence="11" type="ORF">BT63DRAFT_446846</name>
</gene>
<keyword evidence="6" id="KW-0325">Glycoprotein</keyword>
<dbReference type="EMBL" id="MU004235">
    <property type="protein sequence ID" value="KAF2669124.1"/>
    <property type="molecule type" value="Genomic_DNA"/>
</dbReference>
<dbReference type="SMART" id="SM01029">
    <property type="entry name" value="BetaGal_dom2"/>
    <property type="match status" value="1"/>
</dbReference>
<feature type="chain" id="PRO_5025616240" description="beta-galactosidase" evidence="9">
    <location>
        <begin position="24"/>
        <end position="1010"/>
    </location>
</feature>
<evidence type="ECO:0000313" key="12">
    <source>
        <dbReference type="Proteomes" id="UP000799302"/>
    </source>
</evidence>
<dbReference type="AlphaFoldDB" id="A0A6A6UDZ8"/>
<dbReference type="Pfam" id="PF01301">
    <property type="entry name" value="Glyco_hydro_35"/>
    <property type="match status" value="1"/>
</dbReference>
<dbReference type="Gene3D" id="2.60.390.10">
    <property type="entry name" value="Beta-galactosidase, domain 3"/>
    <property type="match status" value="1"/>
</dbReference>
<dbReference type="InterPro" id="IPR001944">
    <property type="entry name" value="Glycoside_Hdrlase_35"/>
</dbReference>
<keyword evidence="4 9" id="KW-0732">Signal</keyword>
<dbReference type="InterPro" id="IPR036833">
    <property type="entry name" value="BetaGal_dom3_sf"/>
</dbReference>
<dbReference type="SUPFAM" id="SSF49785">
    <property type="entry name" value="Galactose-binding domain-like"/>
    <property type="match status" value="2"/>
</dbReference>
<dbReference type="InterPro" id="IPR037110">
    <property type="entry name" value="Betagal_dom2_sf"/>
</dbReference>
<dbReference type="OrthoDB" id="1657402at2759"/>
<dbReference type="PRINTS" id="PR00742">
    <property type="entry name" value="GLHYDRLASE35"/>
</dbReference>
<dbReference type="FunFam" id="3.20.20.80:FF:000040">
    <property type="entry name" value="Beta-galactosidase A"/>
    <property type="match status" value="1"/>
</dbReference>
<name>A0A6A6UDZ8_9PEZI</name>
<dbReference type="InterPro" id="IPR025300">
    <property type="entry name" value="BetaGal_jelly_roll_dom"/>
</dbReference>
<evidence type="ECO:0000256" key="3">
    <source>
        <dbReference type="ARBA" id="ARBA00012756"/>
    </source>
</evidence>
<sequence>MKFLQKLAFGLVAWLQFVVLVLGKERAPSALPVHDNGLNKVVQWDRHSFLIKGERVFFFGGEFHYWRYPVPELWRDVLEKIKAAGFNAFSIYNHWGYHNPAPGVLNFKDGAHNFTSIMTMAKELGLYMFIRPGPYINAEANAGGFPLWLTNGAYGSLRNDDPRYTAAWTPYMEAISKIIKPHLITNGGNVVFFQIENELEGQWKGNPMAKIDNPSVENYMDLLEKNARANGIDVPLTHNSPNMQSHSWSKDFSNSKGNVDVSGLDSYPSCWSCNLTECTETNGEYKAYSTANYYDYFQVDSPTQPNFMPEFQGGSYNPWGGPQGGCSADIWTDFANLFYRDLIAQRVTGISLYMVFGGTSWGWHAAPVTGTSYDYASPIQENRTIGDKYYETKLLAQFTRAAKDLSFTDRIGNGTSYTTNAAIMASELRNPDTNAGFYVTRHRDSTSSTVETFKLKANISGSILTIPQYDSGIKLNGHQSKILVTEFEFGNKLLLYSTAEVLTYSVQDKKGTLVLWVPTGESGEFAIDGVKNGRVISRDGSTSIGIYSGQSNVTITFQQTRGSSLVELDDGTRVILLDRSAAYRLWSPVLGNNPSADADDTILVQGPYLVRSAKLEDDELHLEGDLDDVTMITVYAPKLVQTIKWNGKEISTERIKPGIFNGKIGSKVEYKLPELGEWIFSDSLPEIRNDYQAGSEAWIIAGNKATQNPNKPASNNPVLYVDDYNIHNGYHVFRATFPTTSLPPSGVYLNVRGGTAFGYSTWLNGKFIGSWLGSPSLSLHGIDFSFANATLRPQGDNTLVVVMDNSGHDQRSAALNPRGIVNATLLGTGNYTFKEWKIAGTAGREKALDQFRGPLNEGGLWAERIGAHLPDCPDKYWRSATNLTVPGPGVRVFRTYMPLQIPQGLDVSVSFRLTAPPEKNKFRALLFVNGYQYARFNPYIGHQIDFPVPPGILNYKGDNVIAVTMFSQSVDEAELKLTWNTDYVHSSSYNFAFDSQHLHANWTEARLMYS</sequence>
<dbReference type="SUPFAM" id="SSF51445">
    <property type="entry name" value="(Trans)glycosidases"/>
    <property type="match status" value="1"/>
</dbReference>
<evidence type="ECO:0000256" key="7">
    <source>
        <dbReference type="ARBA" id="ARBA00023295"/>
    </source>
</evidence>
<dbReference type="Gene3D" id="2.60.120.260">
    <property type="entry name" value="Galactose-binding domain-like"/>
    <property type="match status" value="2"/>
</dbReference>
<proteinExistence type="inferred from homology"/>
<dbReference type="InterPro" id="IPR008979">
    <property type="entry name" value="Galactose-bd-like_sf"/>
</dbReference>
<evidence type="ECO:0000256" key="2">
    <source>
        <dbReference type="ARBA" id="ARBA00009809"/>
    </source>
</evidence>
<dbReference type="Proteomes" id="UP000799302">
    <property type="component" value="Unassembled WGS sequence"/>
</dbReference>
<dbReference type="Gene3D" id="3.20.20.80">
    <property type="entry name" value="Glycosidases"/>
    <property type="match status" value="1"/>
</dbReference>
<dbReference type="PANTHER" id="PTHR23421">
    <property type="entry name" value="BETA-GALACTOSIDASE RELATED"/>
    <property type="match status" value="1"/>
</dbReference>
<dbReference type="SUPFAM" id="SSF51011">
    <property type="entry name" value="Glycosyl hydrolase domain"/>
    <property type="match status" value="1"/>
</dbReference>
<evidence type="ECO:0000256" key="9">
    <source>
        <dbReference type="SAM" id="SignalP"/>
    </source>
</evidence>
<evidence type="ECO:0000256" key="6">
    <source>
        <dbReference type="ARBA" id="ARBA00023180"/>
    </source>
</evidence>
<dbReference type="InterPro" id="IPR017853">
    <property type="entry name" value="GH"/>
</dbReference>
<evidence type="ECO:0000256" key="4">
    <source>
        <dbReference type="ARBA" id="ARBA00022729"/>
    </source>
</evidence>
<dbReference type="FunFam" id="2.102.20.10:FF:000001">
    <property type="entry name" value="Beta-galactosidase A"/>
    <property type="match status" value="1"/>
</dbReference>
<dbReference type="GO" id="GO:0004565">
    <property type="term" value="F:beta-galactosidase activity"/>
    <property type="evidence" value="ECO:0007669"/>
    <property type="project" value="UniProtKB-EC"/>
</dbReference>
<dbReference type="EC" id="3.2.1.23" evidence="3"/>
<comment type="catalytic activity">
    <reaction evidence="1">
        <text>Hydrolysis of terminal non-reducing beta-D-galactose residues in beta-D-galactosides.</text>
        <dbReference type="EC" id="3.2.1.23"/>
    </reaction>
</comment>
<keyword evidence="5 11" id="KW-0378">Hydrolase</keyword>
<evidence type="ECO:0000256" key="5">
    <source>
        <dbReference type="ARBA" id="ARBA00022801"/>
    </source>
</evidence>
<feature type="domain" description="Beta-galactosidase" evidence="10">
    <location>
        <begin position="404"/>
        <end position="585"/>
    </location>
</feature>
<keyword evidence="7" id="KW-0326">Glycosidase</keyword>
<dbReference type="SUPFAM" id="SSF117100">
    <property type="entry name" value="Beta-galactosidase LacA, domain 3"/>
    <property type="match status" value="1"/>
</dbReference>
<dbReference type="Gene3D" id="2.102.20.10">
    <property type="entry name" value="Beta-galactosidase, domain 2"/>
    <property type="match status" value="1"/>
</dbReference>
<dbReference type="Pfam" id="PF10435">
    <property type="entry name" value="BetaGal_dom2"/>
    <property type="match status" value="1"/>
</dbReference>
<accession>A0A6A6UDZ8</accession>
<dbReference type="InterPro" id="IPR031330">
    <property type="entry name" value="Gly_Hdrlase_35_cat"/>
</dbReference>
<dbReference type="Pfam" id="PF13364">
    <property type="entry name" value="BetaGal_ABD2"/>
    <property type="match status" value="2"/>
</dbReference>
<dbReference type="InterPro" id="IPR025972">
    <property type="entry name" value="BetaGal_dom3"/>
</dbReference>
<keyword evidence="12" id="KW-1185">Reference proteome</keyword>
<dbReference type="GO" id="GO:0005975">
    <property type="term" value="P:carbohydrate metabolic process"/>
    <property type="evidence" value="ECO:0007669"/>
    <property type="project" value="InterPro"/>
</dbReference>
<organism evidence="11 12">
    <name type="scientific">Microthyrium microscopicum</name>
    <dbReference type="NCBI Taxonomy" id="703497"/>
    <lineage>
        <taxon>Eukaryota</taxon>
        <taxon>Fungi</taxon>
        <taxon>Dikarya</taxon>
        <taxon>Ascomycota</taxon>
        <taxon>Pezizomycotina</taxon>
        <taxon>Dothideomycetes</taxon>
        <taxon>Dothideomycetes incertae sedis</taxon>
        <taxon>Microthyriales</taxon>
        <taxon>Microthyriaceae</taxon>
        <taxon>Microthyrium</taxon>
    </lineage>
</organism>
<protein>
    <recommendedName>
        <fullName evidence="3">beta-galactosidase</fullName>
        <ecNumber evidence="3">3.2.1.23</ecNumber>
    </recommendedName>
</protein>
<dbReference type="Pfam" id="PF13363">
    <property type="entry name" value="BetaGal_dom3"/>
    <property type="match status" value="1"/>
</dbReference>
<evidence type="ECO:0000259" key="10">
    <source>
        <dbReference type="SMART" id="SM01029"/>
    </source>
</evidence>
<evidence type="ECO:0000313" key="11">
    <source>
        <dbReference type="EMBL" id="KAF2669124.1"/>
    </source>
</evidence>
<dbReference type="InterPro" id="IPR018954">
    <property type="entry name" value="Betagal_dom2"/>
</dbReference>
<evidence type="ECO:0000256" key="1">
    <source>
        <dbReference type="ARBA" id="ARBA00001412"/>
    </source>
</evidence>
<evidence type="ECO:0000256" key="8">
    <source>
        <dbReference type="RuleBase" id="RU003679"/>
    </source>
</evidence>
<reference evidence="11" key="1">
    <citation type="journal article" date="2020" name="Stud. Mycol.">
        <title>101 Dothideomycetes genomes: a test case for predicting lifestyles and emergence of pathogens.</title>
        <authorList>
            <person name="Haridas S."/>
            <person name="Albert R."/>
            <person name="Binder M."/>
            <person name="Bloem J."/>
            <person name="Labutti K."/>
            <person name="Salamov A."/>
            <person name="Andreopoulos B."/>
            <person name="Baker S."/>
            <person name="Barry K."/>
            <person name="Bills G."/>
            <person name="Bluhm B."/>
            <person name="Cannon C."/>
            <person name="Castanera R."/>
            <person name="Culley D."/>
            <person name="Daum C."/>
            <person name="Ezra D."/>
            <person name="Gonzalez J."/>
            <person name="Henrissat B."/>
            <person name="Kuo A."/>
            <person name="Liang C."/>
            <person name="Lipzen A."/>
            <person name="Lutzoni F."/>
            <person name="Magnuson J."/>
            <person name="Mondo S."/>
            <person name="Nolan M."/>
            <person name="Ohm R."/>
            <person name="Pangilinan J."/>
            <person name="Park H.-J."/>
            <person name="Ramirez L."/>
            <person name="Alfaro M."/>
            <person name="Sun H."/>
            <person name="Tritt A."/>
            <person name="Yoshinaga Y."/>
            <person name="Zwiers L.-H."/>
            <person name="Turgeon B."/>
            <person name="Goodwin S."/>
            <person name="Spatafora J."/>
            <person name="Crous P."/>
            <person name="Grigoriev I."/>
        </authorList>
    </citation>
    <scope>NUCLEOTIDE SEQUENCE</scope>
    <source>
        <strain evidence="11">CBS 115976</strain>
    </source>
</reference>
<comment type="similarity">
    <text evidence="2 8">Belongs to the glycosyl hydrolase 35 family.</text>
</comment>
<feature type="signal peptide" evidence="9">
    <location>
        <begin position="1"/>
        <end position="23"/>
    </location>
</feature>